<organism evidence="8 9">
    <name type="scientific">Diversispora epigaea</name>
    <dbReference type="NCBI Taxonomy" id="1348612"/>
    <lineage>
        <taxon>Eukaryota</taxon>
        <taxon>Fungi</taxon>
        <taxon>Fungi incertae sedis</taxon>
        <taxon>Mucoromycota</taxon>
        <taxon>Glomeromycotina</taxon>
        <taxon>Glomeromycetes</taxon>
        <taxon>Diversisporales</taxon>
        <taxon>Diversisporaceae</taxon>
        <taxon>Diversispora</taxon>
    </lineage>
</organism>
<evidence type="ECO:0000313" key="8">
    <source>
        <dbReference type="EMBL" id="RHZ79014.1"/>
    </source>
</evidence>
<dbReference type="InterPro" id="IPR000727">
    <property type="entry name" value="T_SNARE_dom"/>
</dbReference>
<dbReference type="GO" id="GO:0006887">
    <property type="term" value="P:exocytosis"/>
    <property type="evidence" value="ECO:0007669"/>
    <property type="project" value="TreeGrafter"/>
</dbReference>
<dbReference type="STRING" id="1348612.A0A397J157"/>
<dbReference type="Pfam" id="PF05739">
    <property type="entry name" value="SNARE"/>
    <property type="match status" value="1"/>
</dbReference>
<dbReference type="Pfam" id="PF00804">
    <property type="entry name" value="Syntaxin"/>
    <property type="match status" value="1"/>
</dbReference>
<dbReference type="AlphaFoldDB" id="A0A397J157"/>
<dbReference type="PROSITE" id="PS50192">
    <property type="entry name" value="T_SNARE"/>
    <property type="match status" value="1"/>
</dbReference>
<dbReference type="InterPro" id="IPR010989">
    <property type="entry name" value="SNARE"/>
</dbReference>
<dbReference type="SMART" id="SM00503">
    <property type="entry name" value="SynN"/>
    <property type="match status" value="1"/>
</dbReference>
<dbReference type="InterPro" id="IPR006011">
    <property type="entry name" value="Syntaxin_N"/>
</dbReference>
<dbReference type="OrthoDB" id="10255013at2759"/>
<accession>A0A397J157</accession>
<dbReference type="Proteomes" id="UP000266861">
    <property type="component" value="Unassembled WGS sequence"/>
</dbReference>
<evidence type="ECO:0000313" key="9">
    <source>
        <dbReference type="Proteomes" id="UP000266861"/>
    </source>
</evidence>
<dbReference type="SUPFAM" id="SSF47661">
    <property type="entry name" value="t-snare proteins"/>
    <property type="match status" value="1"/>
</dbReference>
<keyword evidence="5 6" id="KW-0472">Membrane</keyword>
<evidence type="ECO:0000256" key="4">
    <source>
        <dbReference type="ARBA" id="ARBA00022989"/>
    </source>
</evidence>
<dbReference type="GO" id="GO:0048278">
    <property type="term" value="P:vesicle docking"/>
    <property type="evidence" value="ECO:0007669"/>
    <property type="project" value="TreeGrafter"/>
</dbReference>
<sequence>MVVSLAQFLEDTSSVEQSIKTIHSNIDRIQTLQNQILGSTSLQQESSYGDERNELLVNTKNLLFQIKDRIRKIETENARLPASDSNITVRKQRSEFIHEKFTSVLEEYRHVQDSYIKQQKDRMSRQYRVVNPDASQQEIEDYLSNPSGQPFQQALVRTDKAKDAMAYVKQRHSDIKLIEQTIAELATLFHEMQLQVEVQDDIIVEIDSTMEKTTKKLEMGGNLLTDATISAKAARKKKWMTTGIVAAVILVIVIIIIIIRKSSA</sequence>
<evidence type="ECO:0000259" key="7">
    <source>
        <dbReference type="PROSITE" id="PS50192"/>
    </source>
</evidence>
<dbReference type="GO" id="GO:0006886">
    <property type="term" value="P:intracellular protein transport"/>
    <property type="evidence" value="ECO:0007669"/>
    <property type="project" value="TreeGrafter"/>
</dbReference>
<keyword evidence="4 6" id="KW-1133">Transmembrane helix</keyword>
<gene>
    <name evidence="8" type="ORF">Glove_152g32</name>
</gene>
<feature type="transmembrane region" description="Helical" evidence="6">
    <location>
        <begin position="239"/>
        <end position="259"/>
    </location>
</feature>
<dbReference type="GO" id="GO:0005484">
    <property type="term" value="F:SNAP receptor activity"/>
    <property type="evidence" value="ECO:0007669"/>
    <property type="project" value="TreeGrafter"/>
</dbReference>
<dbReference type="GO" id="GO:0005886">
    <property type="term" value="C:plasma membrane"/>
    <property type="evidence" value="ECO:0007669"/>
    <property type="project" value="TreeGrafter"/>
</dbReference>
<dbReference type="GO" id="GO:0000149">
    <property type="term" value="F:SNARE binding"/>
    <property type="evidence" value="ECO:0007669"/>
    <property type="project" value="TreeGrafter"/>
</dbReference>
<dbReference type="GO" id="GO:0006906">
    <property type="term" value="P:vesicle fusion"/>
    <property type="evidence" value="ECO:0007669"/>
    <property type="project" value="TreeGrafter"/>
</dbReference>
<evidence type="ECO:0000256" key="3">
    <source>
        <dbReference type="ARBA" id="ARBA00022692"/>
    </source>
</evidence>
<dbReference type="PANTHER" id="PTHR19957:SF307">
    <property type="entry name" value="PROTEIN SSO1-RELATED"/>
    <property type="match status" value="1"/>
</dbReference>
<proteinExistence type="inferred from homology"/>
<dbReference type="PANTHER" id="PTHR19957">
    <property type="entry name" value="SYNTAXIN"/>
    <property type="match status" value="1"/>
</dbReference>
<comment type="caution">
    <text evidence="8">The sequence shown here is derived from an EMBL/GenBank/DDBJ whole genome shotgun (WGS) entry which is preliminary data.</text>
</comment>
<evidence type="ECO:0000256" key="5">
    <source>
        <dbReference type="ARBA" id="ARBA00023136"/>
    </source>
</evidence>
<evidence type="ECO:0000256" key="6">
    <source>
        <dbReference type="SAM" id="Phobius"/>
    </source>
</evidence>
<dbReference type="GO" id="GO:0012505">
    <property type="term" value="C:endomembrane system"/>
    <property type="evidence" value="ECO:0007669"/>
    <property type="project" value="TreeGrafter"/>
</dbReference>
<evidence type="ECO:0000256" key="2">
    <source>
        <dbReference type="ARBA" id="ARBA00009063"/>
    </source>
</evidence>
<dbReference type="SMART" id="SM00397">
    <property type="entry name" value="t_SNARE"/>
    <property type="match status" value="1"/>
</dbReference>
<feature type="domain" description="T-SNARE coiled-coil homology" evidence="7">
    <location>
        <begin position="165"/>
        <end position="227"/>
    </location>
</feature>
<comment type="subcellular location">
    <subcellularLocation>
        <location evidence="1">Membrane</location>
        <topology evidence="1">Single-pass type IV membrane protein</topology>
    </subcellularLocation>
</comment>
<name>A0A397J157_9GLOM</name>
<dbReference type="InterPro" id="IPR045242">
    <property type="entry name" value="Syntaxin"/>
</dbReference>
<comment type="similarity">
    <text evidence="2">Belongs to the syntaxin family.</text>
</comment>
<reference evidence="8 9" key="1">
    <citation type="submission" date="2018-08" db="EMBL/GenBank/DDBJ databases">
        <title>Genome and evolution of the arbuscular mycorrhizal fungus Diversispora epigaea (formerly Glomus versiforme) and its bacterial endosymbionts.</title>
        <authorList>
            <person name="Sun X."/>
            <person name="Fei Z."/>
            <person name="Harrison M."/>
        </authorList>
    </citation>
    <scope>NUCLEOTIDE SEQUENCE [LARGE SCALE GENOMIC DNA]</scope>
    <source>
        <strain evidence="8 9">IT104</strain>
    </source>
</reference>
<dbReference type="GO" id="GO:0031201">
    <property type="term" value="C:SNARE complex"/>
    <property type="evidence" value="ECO:0007669"/>
    <property type="project" value="TreeGrafter"/>
</dbReference>
<dbReference type="Gene3D" id="1.20.58.70">
    <property type="match status" value="1"/>
</dbReference>
<protein>
    <recommendedName>
        <fullName evidence="7">t-SNARE coiled-coil homology domain-containing protein</fullName>
    </recommendedName>
</protein>
<evidence type="ECO:0000256" key="1">
    <source>
        <dbReference type="ARBA" id="ARBA00004211"/>
    </source>
</evidence>
<keyword evidence="9" id="KW-1185">Reference proteome</keyword>
<keyword evidence="3 6" id="KW-0812">Transmembrane</keyword>
<dbReference type="EMBL" id="PQFF01000143">
    <property type="protein sequence ID" value="RHZ79014.1"/>
    <property type="molecule type" value="Genomic_DNA"/>
</dbReference>